<keyword evidence="2" id="KW-0472">Membrane</keyword>
<feature type="compositionally biased region" description="Basic and acidic residues" evidence="1">
    <location>
        <begin position="50"/>
        <end position="62"/>
    </location>
</feature>
<feature type="transmembrane region" description="Helical" evidence="2">
    <location>
        <begin position="6"/>
        <end position="25"/>
    </location>
</feature>
<name>A0A3A2ZLC4_9EURO</name>
<keyword evidence="2" id="KW-1133">Transmembrane helix</keyword>
<gene>
    <name evidence="3" type="ORF">PHISCL_07527</name>
</gene>
<reference evidence="4" key="1">
    <citation type="submission" date="2017-02" db="EMBL/GenBank/DDBJ databases">
        <authorList>
            <person name="Tafer H."/>
            <person name="Lopandic K."/>
        </authorList>
    </citation>
    <scope>NUCLEOTIDE SEQUENCE [LARGE SCALE GENOMIC DNA]</scope>
    <source>
        <strain evidence="4">CBS 366.77</strain>
    </source>
</reference>
<dbReference type="AlphaFoldDB" id="A0A3A2ZLC4"/>
<keyword evidence="4" id="KW-1185">Reference proteome</keyword>
<dbReference type="Proteomes" id="UP000266188">
    <property type="component" value="Unassembled WGS sequence"/>
</dbReference>
<sequence>MIKNSPGASAGIAVAALGAGYYYYLQKNNREISMQQVKEDAARATGQIPKGDKAEKAGEKTGLETGFEDAVSNPRTSGKPDERIPEYTTDGKSRIGEIREDAANKLNTSVDKVDRTVEQKASEAKGTVKGWFGK</sequence>
<evidence type="ECO:0000256" key="2">
    <source>
        <dbReference type="SAM" id="Phobius"/>
    </source>
</evidence>
<feature type="region of interest" description="Disordered" evidence="1">
    <location>
        <begin position="43"/>
        <end position="101"/>
    </location>
</feature>
<protein>
    <recommendedName>
        <fullName evidence="5">Calcofluor white hypersensitive protein</fullName>
    </recommendedName>
</protein>
<feature type="compositionally biased region" description="Basic and acidic residues" evidence="1">
    <location>
        <begin position="78"/>
        <end position="101"/>
    </location>
</feature>
<organism evidence="3 4">
    <name type="scientific">Aspergillus sclerotialis</name>
    <dbReference type="NCBI Taxonomy" id="2070753"/>
    <lineage>
        <taxon>Eukaryota</taxon>
        <taxon>Fungi</taxon>
        <taxon>Dikarya</taxon>
        <taxon>Ascomycota</taxon>
        <taxon>Pezizomycotina</taxon>
        <taxon>Eurotiomycetes</taxon>
        <taxon>Eurotiomycetidae</taxon>
        <taxon>Eurotiales</taxon>
        <taxon>Aspergillaceae</taxon>
        <taxon>Aspergillus</taxon>
        <taxon>Aspergillus subgen. Polypaecilum</taxon>
    </lineage>
</organism>
<evidence type="ECO:0000256" key="1">
    <source>
        <dbReference type="SAM" id="MobiDB-lite"/>
    </source>
</evidence>
<dbReference type="OrthoDB" id="5355126at2759"/>
<evidence type="ECO:0008006" key="5">
    <source>
        <dbReference type="Google" id="ProtNLM"/>
    </source>
</evidence>
<comment type="caution">
    <text evidence="3">The sequence shown here is derived from an EMBL/GenBank/DDBJ whole genome shotgun (WGS) entry which is preliminary data.</text>
</comment>
<dbReference type="EMBL" id="MVGC01000335">
    <property type="protein sequence ID" value="RJE20144.1"/>
    <property type="molecule type" value="Genomic_DNA"/>
</dbReference>
<keyword evidence="2" id="KW-0812">Transmembrane</keyword>
<evidence type="ECO:0000313" key="3">
    <source>
        <dbReference type="EMBL" id="RJE20144.1"/>
    </source>
</evidence>
<accession>A0A3A2ZLC4</accession>
<evidence type="ECO:0000313" key="4">
    <source>
        <dbReference type="Proteomes" id="UP000266188"/>
    </source>
</evidence>
<proteinExistence type="predicted"/>